<protein>
    <submittedName>
        <fullName evidence="2">Uncharacterized protein</fullName>
    </submittedName>
</protein>
<dbReference type="EMBL" id="CAUYUJ010014278">
    <property type="protein sequence ID" value="CAK0839210.1"/>
    <property type="molecule type" value="Genomic_DNA"/>
</dbReference>
<accession>A0ABN9T2T4</accession>
<keyword evidence="3" id="KW-1185">Reference proteome</keyword>
<dbReference type="Gene3D" id="3.40.50.880">
    <property type="match status" value="1"/>
</dbReference>
<evidence type="ECO:0000313" key="2">
    <source>
        <dbReference type="EMBL" id="CAK0839210.1"/>
    </source>
</evidence>
<reference evidence="2" key="1">
    <citation type="submission" date="2023-10" db="EMBL/GenBank/DDBJ databases">
        <authorList>
            <person name="Chen Y."/>
            <person name="Shah S."/>
            <person name="Dougan E. K."/>
            <person name="Thang M."/>
            <person name="Chan C."/>
        </authorList>
    </citation>
    <scope>NUCLEOTIDE SEQUENCE [LARGE SCALE GENOMIC DNA]</scope>
</reference>
<feature type="compositionally biased region" description="Polar residues" evidence="1">
    <location>
        <begin position="123"/>
        <end position="135"/>
    </location>
</feature>
<gene>
    <name evidence="2" type="ORF">PCOR1329_LOCUS34943</name>
</gene>
<sequence length="135" mass="15018">MAWQCNQDFAGRLVDAVESNKAVYLGLSASSMVAAKSMEMTGEIELGWIEAFAAHPKHLSRKHFDKNDLDGDGTVLNVLGALPLFKSPLAMRPHYSKAWMAEVLKKTLRRSASRRLAQRSTTGSWRSPSTASRRR</sequence>
<organism evidence="2 3">
    <name type="scientific">Prorocentrum cordatum</name>
    <dbReference type="NCBI Taxonomy" id="2364126"/>
    <lineage>
        <taxon>Eukaryota</taxon>
        <taxon>Sar</taxon>
        <taxon>Alveolata</taxon>
        <taxon>Dinophyceae</taxon>
        <taxon>Prorocentrales</taxon>
        <taxon>Prorocentraceae</taxon>
        <taxon>Prorocentrum</taxon>
    </lineage>
</organism>
<dbReference type="Proteomes" id="UP001189429">
    <property type="component" value="Unassembled WGS sequence"/>
</dbReference>
<feature type="region of interest" description="Disordered" evidence="1">
    <location>
        <begin position="111"/>
        <end position="135"/>
    </location>
</feature>
<comment type="caution">
    <text evidence="2">The sequence shown here is derived from an EMBL/GenBank/DDBJ whole genome shotgun (WGS) entry which is preliminary data.</text>
</comment>
<evidence type="ECO:0000256" key="1">
    <source>
        <dbReference type="SAM" id="MobiDB-lite"/>
    </source>
</evidence>
<evidence type="ECO:0000313" key="3">
    <source>
        <dbReference type="Proteomes" id="UP001189429"/>
    </source>
</evidence>
<proteinExistence type="predicted"/>
<dbReference type="InterPro" id="IPR029062">
    <property type="entry name" value="Class_I_gatase-like"/>
</dbReference>
<name>A0ABN9T2T4_9DINO</name>